<sequence>MVDTVPDTAGPRTASRPDGPDLITVPVREGLEAVDVLRLRDGLGPVVHDSGSDTLTFLVPAGTSGHWDLPASVCSRAGAAARPCGAGRSWLVPPGAAGVRPFTDPARLRRALIEATQTLAVVEAASLLRSLHTGPGGGQRRTAA</sequence>
<dbReference type="Proteomes" id="UP001501303">
    <property type="component" value="Unassembled WGS sequence"/>
</dbReference>
<proteinExistence type="predicted"/>
<dbReference type="EMBL" id="BAAAMJ010000068">
    <property type="protein sequence ID" value="GAA1931669.1"/>
    <property type="molecule type" value="Genomic_DNA"/>
</dbReference>
<evidence type="ECO:0000313" key="3">
    <source>
        <dbReference type="Proteomes" id="UP001501303"/>
    </source>
</evidence>
<keyword evidence="3" id="KW-1185">Reference proteome</keyword>
<evidence type="ECO:0000256" key="1">
    <source>
        <dbReference type="SAM" id="MobiDB-lite"/>
    </source>
</evidence>
<reference evidence="3" key="1">
    <citation type="journal article" date="2019" name="Int. J. Syst. Evol. Microbiol.">
        <title>The Global Catalogue of Microorganisms (GCM) 10K type strain sequencing project: providing services to taxonomists for standard genome sequencing and annotation.</title>
        <authorList>
            <consortium name="The Broad Institute Genomics Platform"/>
            <consortium name="The Broad Institute Genome Sequencing Center for Infectious Disease"/>
            <person name="Wu L."/>
            <person name="Ma J."/>
        </authorList>
    </citation>
    <scope>NUCLEOTIDE SEQUENCE [LARGE SCALE GENOMIC DNA]</scope>
    <source>
        <strain evidence="3">JCM 13581</strain>
    </source>
</reference>
<feature type="region of interest" description="Disordered" evidence="1">
    <location>
        <begin position="1"/>
        <end position="23"/>
    </location>
</feature>
<accession>A0ABP5B8E9</accession>
<comment type="caution">
    <text evidence="2">The sequence shown here is derived from an EMBL/GenBank/DDBJ whole genome shotgun (WGS) entry which is preliminary data.</text>
</comment>
<gene>
    <name evidence="2" type="ORF">GCM10009716_43480</name>
</gene>
<protein>
    <submittedName>
        <fullName evidence="2">Uncharacterized protein</fullName>
    </submittedName>
</protein>
<dbReference type="RefSeq" id="WP_344265416.1">
    <property type="nucleotide sequence ID" value="NZ_BAAAMJ010000068.1"/>
</dbReference>
<evidence type="ECO:0000313" key="2">
    <source>
        <dbReference type="EMBL" id="GAA1931669.1"/>
    </source>
</evidence>
<name>A0ABP5B8E9_9ACTN</name>
<organism evidence="2 3">
    <name type="scientific">Streptomyces sodiiphilus</name>
    <dbReference type="NCBI Taxonomy" id="226217"/>
    <lineage>
        <taxon>Bacteria</taxon>
        <taxon>Bacillati</taxon>
        <taxon>Actinomycetota</taxon>
        <taxon>Actinomycetes</taxon>
        <taxon>Kitasatosporales</taxon>
        <taxon>Streptomycetaceae</taxon>
        <taxon>Streptomyces</taxon>
    </lineage>
</organism>